<evidence type="ECO:0000256" key="3">
    <source>
        <dbReference type="ARBA" id="ARBA00022475"/>
    </source>
</evidence>
<dbReference type="InterPro" id="IPR000620">
    <property type="entry name" value="EamA_dom"/>
</dbReference>
<feature type="domain" description="EamA" evidence="13">
    <location>
        <begin position="151"/>
        <end position="284"/>
    </location>
</feature>
<evidence type="ECO:0000256" key="12">
    <source>
        <dbReference type="SAM" id="Phobius"/>
    </source>
</evidence>
<dbReference type="PANTHER" id="PTHR30561">
    <property type="entry name" value="SMR FAMILY PROTON-DEPENDENT DRUG EFFLUX TRANSPORTER SUGE"/>
    <property type="match status" value="1"/>
</dbReference>
<dbReference type="PANTHER" id="PTHR30561:SF9">
    <property type="entry name" value="4-AMINO-4-DEOXY-L-ARABINOSE-PHOSPHOUNDECAPRENOL FLIPPASE SUBUNIT ARNF-RELATED"/>
    <property type="match status" value="1"/>
</dbReference>
<dbReference type="InterPro" id="IPR000390">
    <property type="entry name" value="Small_drug/metabolite_transptr"/>
</dbReference>
<evidence type="ECO:0000313" key="14">
    <source>
        <dbReference type="EMBL" id="GAA0610473.1"/>
    </source>
</evidence>
<feature type="transmembrane region" description="Helical" evidence="12">
    <location>
        <begin position="148"/>
        <end position="167"/>
    </location>
</feature>
<accession>A0ABN1GFI9</accession>
<keyword evidence="10" id="KW-0443">Lipid metabolism</keyword>
<keyword evidence="8" id="KW-0448">Lipopolysaccharide biosynthesis</keyword>
<reference evidence="14 15" key="1">
    <citation type="journal article" date="2019" name="Int. J. Syst. Evol. Microbiol.">
        <title>The Global Catalogue of Microorganisms (GCM) 10K type strain sequencing project: providing services to taxonomists for standard genome sequencing and annotation.</title>
        <authorList>
            <consortium name="The Broad Institute Genomics Platform"/>
            <consortium name="The Broad Institute Genome Sequencing Center for Infectious Disease"/>
            <person name="Wu L."/>
            <person name="Ma J."/>
        </authorList>
    </citation>
    <scope>NUCLEOTIDE SEQUENCE [LARGE SCALE GENOMIC DNA]</scope>
    <source>
        <strain evidence="14 15">JCM 15395</strain>
    </source>
</reference>
<keyword evidence="6" id="KW-0441">Lipid A biosynthesis</keyword>
<protein>
    <submittedName>
        <fullName evidence="14">DMT family transporter</fullName>
    </submittedName>
</protein>
<gene>
    <name evidence="14" type="ORF">GCM10009001_29690</name>
</gene>
<dbReference type="SUPFAM" id="SSF103481">
    <property type="entry name" value="Multidrug resistance efflux transporter EmrE"/>
    <property type="match status" value="2"/>
</dbReference>
<name>A0ABN1GFI9_9BACI</name>
<feature type="transmembrane region" description="Helical" evidence="12">
    <location>
        <begin position="216"/>
        <end position="236"/>
    </location>
</feature>
<keyword evidence="3" id="KW-1003">Cell membrane</keyword>
<keyword evidence="4" id="KW-0444">Lipid biosynthesis</keyword>
<keyword evidence="7 12" id="KW-0812">Transmembrane</keyword>
<proteinExistence type="inferred from homology"/>
<comment type="caution">
    <text evidence="14">The sequence shown here is derived from an EMBL/GenBank/DDBJ whole genome shotgun (WGS) entry which is preliminary data.</text>
</comment>
<feature type="transmembrane region" description="Helical" evidence="12">
    <location>
        <begin position="6"/>
        <end position="23"/>
    </location>
</feature>
<keyword evidence="15" id="KW-1185">Reference proteome</keyword>
<keyword evidence="5" id="KW-0997">Cell inner membrane</keyword>
<feature type="domain" description="EamA" evidence="13">
    <location>
        <begin position="5"/>
        <end position="136"/>
    </location>
</feature>
<dbReference type="Gene3D" id="1.10.3730.20">
    <property type="match status" value="1"/>
</dbReference>
<evidence type="ECO:0000256" key="8">
    <source>
        <dbReference type="ARBA" id="ARBA00022985"/>
    </source>
</evidence>
<organism evidence="14 15">
    <name type="scientific">Virgibacillus siamensis</name>
    <dbReference type="NCBI Taxonomy" id="480071"/>
    <lineage>
        <taxon>Bacteria</taxon>
        <taxon>Bacillati</taxon>
        <taxon>Bacillota</taxon>
        <taxon>Bacilli</taxon>
        <taxon>Bacillales</taxon>
        <taxon>Bacillaceae</taxon>
        <taxon>Virgibacillus</taxon>
    </lineage>
</organism>
<sequence>MSVGALLLIIISAFMHATWNYLAKRSNSGYAFVWLYMLVSTIVYAPLVVGMFIFSKIHIGWVEMGFILGSALIHLAYSLTLQKGYRIGDFSLVYPIARGTGPVIVAIAAVFIFDEKITATGITGIFLIVSSIFMITGGLQRLRKSNRIVPLIYGLVIGVIISGYTLFDKGAVAVFLIPPLLLSYGSILWQLVFLTPKAIRNWTKIKYDWLKYRKEAIGVGILNPLAYILVLTAMTFSPVSHVAPVREISILIGTFMGTKLLAEGFGLQRVIAAGVMLVGVILVALT</sequence>
<keyword evidence="9 12" id="KW-1133">Transmembrane helix</keyword>
<evidence type="ECO:0000256" key="5">
    <source>
        <dbReference type="ARBA" id="ARBA00022519"/>
    </source>
</evidence>
<dbReference type="InterPro" id="IPR037185">
    <property type="entry name" value="EmrE-like"/>
</dbReference>
<evidence type="ECO:0000313" key="15">
    <source>
        <dbReference type="Proteomes" id="UP001500866"/>
    </source>
</evidence>
<evidence type="ECO:0000256" key="4">
    <source>
        <dbReference type="ARBA" id="ARBA00022516"/>
    </source>
</evidence>
<evidence type="ECO:0000256" key="9">
    <source>
        <dbReference type="ARBA" id="ARBA00022989"/>
    </source>
</evidence>
<feature type="transmembrane region" description="Helical" evidence="12">
    <location>
        <begin position="30"/>
        <end position="53"/>
    </location>
</feature>
<evidence type="ECO:0000256" key="6">
    <source>
        <dbReference type="ARBA" id="ARBA00022556"/>
    </source>
</evidence>
<evidence type="ECO:0000256" key="2">
    <source>
        <dbReference type="ARBA" id="ARBA00007362"/>
    </source>
</evidence>
<feature type="transmembrane region" description="Helical" evidence="12">
    <location>
        <begin position="119"/>
        <end position="136"/>
    </location>
</feature>
<evidence type="ECO:0000256" key="1">
    <source>
        <dbReference type="ARBA" id="ARBA00004651"/>
    </source>
</evidence>
<dbReference type="Pfam" id="PF00892">
    <property type="entry name" value="EamA"/>
    <property type="match status" value="2"/>
</dbReference>
<evidence type="ECO:0000256" key="7">
    <source>
        <dbReference type="ARBA" id="ARBA00022692"/>
    </source>
</evidence>
<feature type="transmembrane region" description="Helical" evidence="12">
    <location>
        <begin position="92"/>
        <end position="113"/>
    </location>
</feature>
<feature type="transmembrane region" description="Helical" evidence="12">
    <location>
        <begin position="266"/>
        <end position="285"/>
    </location>
</feature>
<feature type="transmembrane region" description="Helical" evidence="12">
    <location>
        <begin position="173"/>
        <end position="195"/>
    </location>
</feature>
<feature type="transmembrane region" description="Helical" evidence="12">
    <location>
        <begin position="59"/>
        <end position="80"/>
    </location>
</feature>
<dbReference type="Proteomes" id="UP001500866">
    <property type="component" value="Unassembled WGS sequence"/>
</dbReference>
<evidence type="ECO:0000259" key="13">
    <source>
        <dbReference type="Pfam" id="PF00892"/>
    </source>
</evidence>
<evidence type="ECO:0000256" key="11">
    <source>
        <dbReference type="ARBA" id="ARBA00023136"/>
    </source>
</evidence>
<dbReference type="EMBL" id="BAAADS010000024">
    <property type="protein sequence ID" value="GAA0610473.1"/>
    <property type="molecule type" value="Genomic_DNA"/>
</dbReference>
<keyword evidence="11 12" id="KW-0472">Membrane</keyword>
<comment type="similarity">
    <text evidence="2">Belongs to the EamA transporter family.</text>
</comment>
<dbReference type="RefSeq" id="WP_343814817.1">
    <property type="nucleotide sequence ID" value="NZ_BAAADS010000024.1"/>
</dbReference>
<evidence type="ECO:0000256" key="10">
    <source>
        <dbReference type="ARBA" id="ARBA00023098"/>
    </source>
</evidence>
<comment type="subcellular location">
    <subcellularLocation>
        <location evidence="1">Cell membrane</location>
        <topology evidence="1">Multi-pass membrane protein</topology>
    </subcellularLocation>
</comment>